<protein>
    <recommendedName>
        <fullName evidence="4">DUF3592 domain-containing protein</fullName>
    </recommendedName>
</protein>
<dbReference type="EMBL" id="BAAAUW010000007">
    <property type="protein sequence ID" value="GAA3257523.1"/>
    <property type="molecule type" value="Genomic_DNA"/>
</dbReference>
<reference evidence="3" key="1">
    <citation type="journal article" date="2019" name="Int. J. Syst. Evol. Microbiol.">
        <title>The Global Catalogue of Microorganisms (GCM) 10K type strain sequencing project: providing services to taxonomists for standard genome sequencing and annotation.</title>
        <authorList>
            <consortium name="The Broad Institute Genomics Platform"/>
            <consortium name="The Broad Institute Genome Sequencing Center for Infectious Disease"/>
            <person name="Wu L."/>
            <person name="Ma J."/>
        </authorList>
    </citation>
    <scope>NUCLEOTIDE SEQUENCE [LARGE SCALE GENOMIC DNA]</scope>
    <source>
        <strain evidence="3">JCM 9381</strain>
    </source>
</reference>
<evidence type="ECO:0008006" key="4">
    <source>
        <dbReference type="Google" id="ProtNLM"/>
    </source>
</evidence>
<gene>
    <name evidence="2" type="ORF">GCM10010469_21560</name>
</gene>
<evidence type="ECO:0000313" key="3">
    <source>
        <dbReference type="Proteomes" id="UP001500728"/>
    </source>
</evidence>
<keyword evidence="3" id="KW-1185">Reference proteome</keyword>
<sequence length="274" mass="29583">MGRRVGWAVGTGCYVLAVIAGMFVLADDAGLAVQVALWVAHGTLLFLGLRKFGARESSSYAALFIVIVSSLAVGVAGMAREDLTLQQRGETVVATVVGERLDPPEGREGRNWNYTLEHEDGTRVPGPEMRTTSDLYDVGQTVTVIEDPEADLRPQTPGQADATGEVLGAAGFALAAIGSVVWMAWRGSVTERETAEVVGQARLRREQEEKLRETLRAHSADRRGYITVSPGDYPALTHARAARIAWEEGLRAEAAGNRGAWRFSETVIEEVPHS</sequence>
<evidence type="ECO:0000256" key="1">
    <source>
        <dbReference type="SAM" id="Phobius"/>
    </source>
</evidence>
<feature type="transmembrane region" description="Helical" evidence="1">
    <location>
        <begin position="61"/>
        <end position="79"/>
    </location>
</feature>
<organism evidence="2 3">
    <name type="scientific">Streptomyces labedae</name>
    <dbReference type="NCBI Taxonomy" id="285569"/>
    <lineage>
        <taxon>Bacteria</taxon>
        <taxon>Bacillati</taxon>
        <taxon>Actinomycetota</taxon>
        <taxon>Actinomycetes</taxon>
        <taxon>Kitasatosporales</taxon>
        <taxon>Streptomycetaceae</taxon>
        <taxon>Streptomyces</taxon>
    </lineage>
</organism>
<feature type="transmembrane region" description="Helical" evidence="1">
    <location>
        <begin position="7"/>
        <end position="25"/>
    </location>
</feature>
<keyword evidence="1" id="KW-0472">Membrane</keyword>
<accession>A0ABP6QVK0</accession>
<comment type="caution">
    <text evidence="2">The sequence shown here is derived from an EMBL/GenBank/DDBJ whole genome shotgun (WGS) entry which is preliminary data.</text>
</comment>
<name>A0ABP6QVK0_9ACTN</name>
<keyword evidence="1" id="KW-0812">Transmembrane</keyword>
<proteinExistence type="predicted"/>
<evidence type="ECO:0000313" key="2">
    <source>
        <dbReference type="EMBL" id="GAA3257523.1"/>
    </source>
</evidence>
<dbReference type="Proteomes" id="UP001500728">
    <property type="component" value="Unassembled WGS sequence"/>
</dbReference>
<feature type="transmembrane region" description="Helical" evidence="1">
    <location>
        <begin position="31"/>
        <end position="49"/>
    </location>
</feature>
<keyword evidence="1" id="KW-1133">Transmembrane helix</keyword>
<dbReference type="RefSeq" id="WP_244788998.1">
    <property type="nucleotide sequence ID" value="NZ_BAAAUW010000007.1"/>
</dbReference>